<dbReference type="InterPro" id="IPR045397">
    <property type="entry name" value="TumE-like"/>
</dbReference>
<accession>L9VNQ3</accession>
<evidence type="ECO:0000313" key="2">
    <source>
        <dbReference type="Proteomes" id="UP000011645"/>
    </source>
</evidence>
<proteinExistence type="predicted"/>
<dbReference type="AlphaFoldDB" id="L9VNQ3"/>
<dbReference type="Pfam" id="PF20126">
    <property type="entry name" value="TumE"/>
    <property type="match status" value="1"/>
</dbReference>
<evidence type="ECO:0000313" key="1">
    <source>
        <dbReference type="EMBL" id="ELY38597.1"/>
    </source>
</evidence>
<dbReference type="EMBL" id="AOHV01000020">
    <property type="protein sequence ID" value="ELY38597.1"/>
    <property type="molecule type" value="Genomic_DNA"/>
</dbReference>
<dbReference type="Proteomes" id="UP000011645">
    <property type="component" value="Unassembled WGS sequence"/>
</dbReference>
<gene>
    <name evidence="1" type="ORF">C497_06644</name>
</gene>
<comment type="caution">
    <text evidence="1">The sequence shown here is derived from an EMBL/GenBank/DDBJ whole genome shotgun (WGS) entry which is preliminary data.</text>
</comment>
<dbReference type="RefSeq" id="WP_008415437.1">
    <property type="nucleotide sequence ID" value="NZ_AOHV01000020.1"/>
</dbReference>
<organism evidence="1 2">
    <name type="scientific">Halalkalicoccus jeotgali (strain DSM 18796 / CECT 7217 / JCM 14584 / KCTC 4019 / B3)</name>
    <dbReference type="NCBI Taxonomy" id="795797"/>
    <lineage>
        <taxon>Archaea</taxon>
        <taxon>Methanobacteriati</taxon>
        <taxon>Methanobacteriota</taxon>
        <taxon>Stenosarchaea group</taxon>
        <taxon>Halobacteria</taxon>
        <taxon>Halobacteriales</taxon>
        <taxon>Halococcaceae</taxon>
        <taxon>Halalkalicoccus</taxon>
    </lineage>
</organism>
<name>L9VNQ3_HALJB</name>
<protein>
    <submittedName>
        <fullName evidence="1">Uncharacterized protein</fullName>
    </submittedName>
</protein>
<reference evidence="1 2" key="1">
    <citation type="journal article" date="2014" name="PLoS Genet.">
        <title>Phylogenetically driven sequencing of extremely halophilic archaea reveals strategies for static and dynamic osmo-response.</title>
        <authorList>
            <person name="Becker E.A."/>
            <person name="Seitzer P.M."/>
            <person name="Tritt A."/>
            <person name="Larsen D."/>
            <person name="Krusor M."/>
            <person name="Yao A.I."/>
            <person name="Wu D."/>
            <person name="Madern D."/>
            <person name="Eisen J.A."/>
            <person name="Darling A.E."/>
            <person name="Facciotti M.T."/>
        </authorList>
    </citation>
    <scope>NUCLEOTIDE SEQUENCE [LARGE SCALE GENOMIC DNA]</scope>
    <source>
        <strain evidence="2">DSM 18796 / CECT 7217 / JCM 14584 / KCTC 4019 / B3</strain>
    </source>
</reference>
<dbReference type="PATRIC" id="fig|795797.19.peg.1189"/>
<keyword evidence="2" id="KW-1185">Reference proteome</keyword>
<sequence>MSGDEATLILSESLDFPETGRIVRMNVWSVPASDAYPDGIKYRLHYGTGEGETILRYDNSTYEYPGDYKAVLERFRTEVENHERTD</sequence>